<dbReference type="Pfam" id="PF00892">
    <property type="entry name" value="EamA"/>
    <property type="match status" value="1"/>
</dbReference>
<feature type="transmembrane region" description="Helical" evidence="6">
    <location>
        <begin position="100"/>
        <end position="117"/>
    </location>
</feature>
<evidence type="ECO:0000256" key="1">
    <source>
        <dbReference type="ARBA" id="ARBA00004141"/>
    </source>
</evidence>
<sequence>MLKSFSFAILALFCWGAAPLFGKLGLGGLEPLTALTIRSAVVTGLLALAVTAGGKWPAVAAAAPRDVLFVALEGVCAALLGQLAYYYALKYGEVGRVSPVVSAFPLVALILAAVFFGEKITAGKAAGAALIVTGIILLRY</sequence>
<evidence type="ECO:0000313" key="9">
    <source>
        <dbReference type="Proteomes" id="UP000243333"/>
    </source>
</evidence>
<protein>
    <submittedName>
        <fullName evidence="8">Transporter family protein</fullName>
    </submittedName>
</protein>
<dbReference type="AlphaFoldDB" id="A0A1G7MH82"/>
<dbReference type="EMBL" id="FNBU01000017">
    <property type="protein sequence ID" value="SDF60996.1"/>
    <property type="molecule type" value="Genomic_DNA"/>
</dbReference>
<dbReference type="Proteomes" id="UP000243333">
    <property type="component" value="Unassembled WGS sequence"/>
</dbReference>
<name>A0A1G7MH82_9FIRM</name>
<dbReference type="PANTHER" id="PTHR32322:SF2">
    <property type="entry name" value="EAMA DOMAIN-CONTAINING PROTEIN"/>
    <property type="match status" value="1"/>
</dbReference>
<evidence type="ECO:0000256" key="3">
    <source>
        <dbReference type="ARBA" id="ARBA00022692"/>
    </source>
</evidence>
<dbReference type="InterPro" id="IPR050638">
    <property type="entry name" value="AA-Vitamin_Transporters"/>
</dbReference>
<keyword evidence="9" id="KW-1185">Reference proteome</keyword>
<evidence type="ECO:0000259" key="7">
    <source>
        <dbReference type="Pfam" id="PF00892"/>
    </source>
</evidence>
<comment type="similarity">
    <text evidence="2">Belongs to the EamA transporter family.</text>
</comment>
<dbReference type="STRING" id="1123285.SAMN05660235_02152"/>
<evidence type="ECO:0000256" key="2">
    <source>
        <dbReference type="ARBA" id="ARBA00007362"/>
    </source>
</evidence>
<reference evidence="9" key="1">
    <citation type="submission" date="2016-10" db="EMBL/GenBank/DDBJ databases">
        <authorList>
            <person name="Varghese N."/>
            <person name="Submissions S."/>
        </authorList>
    </citation>
    <scope>NUCLEOTIDE SEQUENCE [LARGE SCALE GENOMIC DNA]</scope>
    <source>
        <strain evidence="9">DSM 23256</strain>
    </source>
</reference>
<organism evidence="8 9">
    <name type="scientific">Sporolituus thermophilus DSM 23256</name>
    <dbReference type="NCBI Taxonomy" id="1123285"/>
    <lineage>
        <taxon>Bacteria</taxon>
        <taxon>Bacillati</taxon>
        <taxon>Bacillota</taxon>
        <taxon>Negativicutes</taxon>
        <taxon>Selenomonadales</taxon>
        <taxon>Sporomusaceae</taxon>
        <taxon>Sporolituus</taxon>
    </lineage>
</organism>
<dbReference type="PANTHER" id="PTHR32322">
    <property type="entry name" value="INNER MEMBRANE TRANSPORTER"/>
    <property type="match status" value="1"/>
</dbReference>
<dbReference type="OrthoDB" id="9806718at2"/>
<feature type="transmembrane region" description="Helical" evidence="6">
    <location>
        <begin position="66"/>
        <end position="88"/>
    </location>
</feature>
<feature type="domain" description="EamA" evidence="7">
    <location>
        <begin position="6"/>
        <end position="138"/>
    </location>
</feature>
<keyword evidence="4 6" id="KW-1133">Transmembrane helix</keyword>
<proteinExistence type="inferred from homology"/>
<keyword evidence="3 6" id="KW-0812">Transmembrane</keyword>
<dbReference type="InterPro" id="IPR000620">
    <property type="entry name" value="EamA_dom"/>
</dbReference>
<evidence type="ECO:0000256" key="4">
    <source>
        <dbReference type="ARBA" id="ARBA00022989"/>
    </source>
</evidence>
<evidence type="ECO:0000313" key="8">
    <source>
        <dbReference type="EMBL" id="SDF60996.1"/>
    </source>
</evidence>
<feature type="transmembrane region" description="Helical" evidence="6">
    <location>
        <begin position="32"/>
        <end position="54"/>
    </location>
</feature>
<evidence type="ECO:0000256" key="5">
    <source>
        <dbReference type="ARBA" id="ARBA00023136"/>
    </source>
</evidence>
<keyword evidence="5 6" id="KW-0472">Membrane</keyword>
<dbReference type="InterPro" id="IPR037185">
    <property type="entry name" value="EmrE-like"/>
</dbReference>
<dbReference type="Gene3D" id="1.10.3730.20">
    <property type="match status" value="1"/>
</dbReference>
<evidence type="ECO:0000256" key="6">
    <source>
        <dbReference type="SAM" id="Phobius"/>
    </source>
</evidence>
<dbReference type="GO" id="GO:0016020">
    <property type="term" value="C:membrane"/>
    <property type="evidence" value="ECO:0007669"/>
    <property type="project" value="UniProtKB-SubCell"/>
</dbReference>
<accession>A0A1G7MH82</accession>
<comment type="subcellular location">
    <subcellularLocation>
        <location evidence="1">Membrane</location>
        <topology evidence="1">Multi-pass membrane protein</topology>
    </subcellularLocation>
</comment>
<gene>
    <name evidence="8" type="ORF">SAMN05660235_02152</name>
</gene>
<dbReference type="SUPFAM" id="SSF103481">
    <property type="entry name" value="Multidrug resistance efflux transporter EmrE"/>
    <property type="match status" value="1"/>
</dbReference>
<dbReference type="RefSeq" id="WP_093690733.1">
    <property type="nucleotide sequence ID" value="NZ_FNBU01000017.1"/>
</dbReference>